<dbReference type="PROSITE" id="PS50209">
    <property type="entry name" value="CARD"/>
    <property type="match status" value="1"/>
</dbReference>
<keyword evidence="1" id="KW-0175">Coiled coil</keyword>
<proteinExistence type="predicted"/>
<feature type="region of interest" description="Disordered" evidence="2">
    <location>
        <begin position="280"/>
        <end position="338"/>
    </location>
</feature>
<evidence type="ECO:0000313" key="5">
    <source>
        <dbReference type="Proteomes" id="UP001195483"/>
    </source>
</evidence>
<evidence type="ECO:0000259" key="3">
    <source>
        <dbReference type="PROSITE" id="PS50209"/>
    </source>
</evidence>
<feature type="coiled-coil region" evidence="1">
    <location>
        <begin position="151"/>
        <end position="255"/>
    </location>
</feature>
<keyword evidence="5" id="KW-1185">Reference proteome</keyword>
<comment type="caution">
    <text evidence="4">The sequence shown here is derived from an EMBL/GenBank/DDBJ whole genome shotgun (WGS) entry which is preliminary data.</text>
</comment>
<reference evidence="4" key="1">
    <citation type="journal article" date="2021" name="Genome Biol. Evol.">
        <title>A High-Quality Reference Genome for a Parasitic Bivalve with Doubly Uniparental Inheritance (Bivalvia: Unionida).</title>
        <authorList>
            <person name="Smith C.H."/>
        </authorList>
    </citation>
    <scope>NUCLEOTIDE SEQUENCE</scope>
    <source>
        <strain evidence="4">CHS0354</strain>
    </source>
</reference>
<dbReference type="Pfam" id="PF00619">
    <property type="entry name" value="CARD"/>
    <property type="match status" value="1"/>
</dbReference>
<feature type="compositionally biased region" description="Low complexity" evidence="2">
    <location>
        <begin position="317"/>
        <end position="327"/>
    </location>
</feature>
<evidence type="ECO:0000256" key="1">
    <source>
        <dbReference type="SAM" id="Coils"/>
    </source>
</evidence>
<feature type="compositionally biased region" description="Basic residues" evidence="2">
    <location>
        <begin position="328"/>
        <end position="338"/>
    </location>
</feature>
<protein>
    <recommendedName>
        <fullName evidence="3">CARD domain-containing protein</fullName>
    </recommendedName>
</protein>
<dbReference type="EMBL" id="JAEAOA010001643">
    <property type="protein sequence ID" value="KAK3605611.1"/>
    <property type="molecule type" value="Genomic_DNA"/>
</dbReference>
<evidence type="ECO:0000313" key="4">
    <source>
        <dbReference type="EMBL" id="KAK3605611.1"/>
    </source>
</evidence>
<name>A0AAE0W8Q2_9BIVA</name>
<sequence length="338" mass="39287">MDDPMKIKITRNLTFVKQSICDDLDTFVDGLIEKDVFDIDIKDRLSSARTAMEKSDILIYAILRKGSNACYEFIDLLRKKRYVHVLRKMDDIEIEEKEEKPLLFKSFLHFCQEEEGACGAELSVTNDQAKASTSSLKPTEKPPCEPQQNNYKQLQTAYKGLRDQLVEKKNQLFKMNQEKVTMEKELREVKAKNQSLHAENANLRAEAVKQKAEIEELGRHLEQKENEISEIRIQINNMEEMWKEERKSRERLEQEVHDQGKMLTVISQVVQNIAVKFDCNHDPTKPNTVHDPERTNGTQDPLNDDIIEKRQPFMQGTKTSSNNSHNSHVNKTKRQGKK</sequence>
<dbReference type="InterPro" id="IPR001315">
    <property type="entry name" value="CARD"/>
</dbReference>
<accession>A0AAE0W8Q2</accession>
<gene>
    <name evidence="4" type="ORF">CHS0354_027273</name>
</gene>
<dbReference type="CDD" id="cd01671">
    <property type="entry name" value="CARD"/>
    <property type="match status" value="1"/>
</dbReference>
<dbReference type="Proteomes" id="UP001195483">
    <property type="component" value="Unassembled WGS sequence"/>
</dbReference>
<dbReference type="AlphaFoldDB" id="A0AAE0W8Q2"/>
<feature type="compositionally biased region" description="Basic and acidic residues" evidence="2">
    <location>
        <begin position="280"/>
        <end position="294"/>
    </location>
</feature>
<dbReference type="Gene3D" id="1.10.533.10">
    <property type="entry name" value="Death Domain, Fas"/>
    <property type="match status" value="1"/>
</dbReference>
<feature type="domain" description="CARD" evidence="3">
    <location>
        <begin position="1"/>
        <end position="79"/>
    </location>
</feature>
<dbReference type="GO" id="GO:0042981">
    <property type="term" value="P:regulation of apoptotic process"/>
    <property type="evidence" value="ECO:0007669"/>
    <property type="project" value="InterPro"/>
</dbReference>
<organism evidence="4 5">
    <name type="scientific">Potamilus streckersoni</name>
    <dbReference type="NCBI Taxonomy" id="2493646"/>
    <lineage>
        <taxon>Eukaryota</taxon>
        <taxon>Metazoa</taxon>
        <taxon>Spiralia</taxon>
        <taxon>Lophotrochozoa</taxon>
        <taxon>Mollusca</taxon>
        <taxon>Bivalvia</taxon>
        <taxon>Autobranchia</taxon>
        <taxon>Heteroconchia</taxon>
        <taxon>Palaeoheterodonta</taxon>
        <taxon>Unionida</taxon>
        <taxon>Unionoidea</taxon>
        <taxon>Unionidae</taxon>
        <taxon>Ambleminae</taxon>
        <taxon>Lampsilini</taxon>
        <taxon>Potamilus</taxon>
    </lineage>
</organism>
<dbReference type="SUPFAM" id="SSF47986">
    <property type="entry name" value="DEATH domain"/>
    <property type="match status" value="1"/>
</dbReference>
<dbReference type="Gene3D" id="1.10.287.1490">
    <property type="match status" value="1"/>
</dbReference>
<reference evidence="4" key="2">
    <citation type="journal article" date="2021" name="Genome Biol. Evol.">
        <title>Developing a high-quality reference genome for a parasitic bivalve with doubly uniparental inheritance (Bivalvia: Unionida).</title>
        <authorList>
            <person name="Smith C.H."/>
        </authorList>
    </citation>
    <scope>NUCLEOTIDE SEQUENCE</scope>
    <source>
        <strain evidence="4">CHS0354</strain>
        <tissue evidence="4">Mantle</tissue>
    </source>
</reference>
<reference evidence="4" key="3">
    <citation type="submission" date="2023-05" db="EMBL/GenBank/DDBJ databases">
        <authorList>
            <person name="Smith C.H."/>
        </authorList>
    </citation>
    <scope>NUCLEOTIDE SEQUENCE</scope>
    <source>
        <strain evidence="4">CHS0354</strain>
        <tissue evidence="4">Mantle</tissue>
    </source>
</reference>
<dbReference type="InterPro" id="IPR011029">
    <property type="entry name" value="DEATH-like_dom_sf"/>
</dbReference>
<evidence type="ECO:0000256" key="2">
    <source>
        <dbReference type="SAM" id="MobiDB-lite"/>
    </source>
</evidence>